<dbReference type="EMBL" id="LYXE01000102">
    <property type="protein sequence ID" value="PDV98399.1"/>
    <property type="molecule type" value="Genomic_DNA"/>
</dbReference>
<proteinExistence type="predicted"/>
<dbReference type="InterPro" id="IPR036271">
    <property type="entry name" value="Tet_transcr_reg_TetR-rel_C_sf"/>
</dbReference>
<comment type="caution">
    <text evidence="4">The sequence shown here is derived from an EMBL/GenBank/DDBJ whole genome shotgun (WGS) entry which is preliminary data.</text>
</comment>
<comment type="caution">
    <text evidence="2">Lacks conserved residue(s) required for the propagation of feature annotation.</text>
</comment>
<dbReference type="RefSeq" id="WP_097653578.1">
    <property type="nucleotide sequence ID" value="NZ_LYXE01000102.1"/>
</dbReference>
<dbReference type="SUPFAM" id="SSF46689">
    <property type="entry name" value="Homeodomain-like"/>
    <property type="match status" value="1"/>
</dbReference>
<keyword evidence="5" id="KW-1185">Reference proteome</keyword>
<dbReference type="Pfam" id="PF00440">
    <property type="entry name" value="TetR_N"/>
    <property type="match status" value="1"/>
</dbReference>
<evidence type="ECO:0000259" key="3">
    <source>
        <dbReference type="PROSITE" id="PS50977"/>
    </source>
</evidence>
<dbReference type="InterPro" id="IPR009057">
    <property type="entry name" value="Homeodomain-like_sf"/>
</dbReference>
<dbReference type="GO" id="GO:0003700">
    <property type="term" value="F:DNA-binding transcription factor activity"/>
    <property type="evidence" value="ECO:0007669"/>
    <property type="project" value="TreeGrafter"/>
</dbReference>
<feature type="domain" description="HTH tetR-type" evidence="3">
    <location>
        <begin position="10"/>
        <end position="71"/>
    </location>
</feature>
<protein>
    <submittedName>
        <fullName evidence="4">TetR family transcriptional regulator</fullName>
    </submittedName>
</protein>
<accession>A0A2H3KWS2</accession>
<evidence type="ECO:0000256" key="1">
    <source>
        <dbReference type="ARBA" id="ARBA00023125"/>
    </source>
</evidence>
<dbReference type="GO" id="GO:0000976">
    <property type="term" value="F:transcription cis-regulatory region binding"/>
    <property type="evidence" value="ECO:0007669"/>
    <property type="project" value="TreeGrafter"/>
</dbReference>
<reference evidence="4 5" key="1">
    <citation type="submission" date="2016-05" db="EMBL/GenBank/DDBJ databases">
        <authorList>
            <person name="Lavstsen T."/>
            <person name="Jespersen J.S."/>
        </authorList>
    </citation>
    <scope>NUCLEOTIDE SEQUENCE [LARGE SCALE GENOMIC DNA]</scope>
    <source>
        <strain evidence="4 5">B7-9</strain>
    </source>
</reference>
<dbReference type="OrthoDB" id="9814200at2"/>
<organism evidence="4 5">
    <name type="scientific">Candidatus Chloroploca asiatica</name>
    <dbReference type="NCBI Taxonomy" id="1506545"/>
    <lineage>
        <taxon>Bacteria</taxon>
        <taxon>Bacillati</taxon>
        <taxon>Chloroflexota</taxon>
        <taxon>Chloroflexia</taxon>
        <taxon>Chloroflexales</taxon>
        <taxon>Chloroflexineae</taxon>
        <taxon>Oscillochloridaceae</taxon>
        <taxon>Candidatus Chloroploca</taxon>
    </lineage>
</organism>
<dbReference type="PANTHER" id="PTHR30055">
    <property type="entry name" value="HTH-TYPE TRANSCRIPTIONAL REGULATOR RUTR"/>
    <property type="match status" value="1"/>
</dbReference>
<sequence>MPPRDQDEFEQRRRQILDGALEVFAAKGFEKATNKDIATAAGINSPGLIYHYFTDKADLFRHVVQHFVPMISLLDHPDDLMQRPAREVLTLFASTLLKATENRQLFAAYKLVVSEAFRRPAVAEMVNKIGPQRGIGLLRRYLDQEMAAGRMRQMDPGIAVRLFVGPLLAFVIMRELFPQPDAATITIEAMVEHAVATFLQTMAV</sequence>
<evidence type="ECO:0000313" key="4">
    <source>
        <dbReference type="EMBL" id="PDV98399.1"/>
    </source>
</evidence>
<gene>
    <name evidence="4" type="ORF">A9Q02_15705</name>
</gene>
<dbReference type="Gene3D" id="1.10.357.10">
    <property type="entry name" value="Tetracycline Repressor, domain 2"/>
    <property type="match status" value="1"/>
</dbReference>
<evidence type="ECO:0000313" key="5">
    <source>
        <dbReference type="Proteomes" id="UP000220922"/>
    </source>
</evidence>
<dbReference type="InterPro" id="IPR050109">
    <property type="entry name" value="HTH-type_TetR-like_transc_reg"/>
</dbReference>
<evidence type="ECO:0000256" key="2">
    <source>
        <dbReference type="PROSITE-ProRule" id="PRU00335"/>
    </source>
</evidence>
<dbReference type="Proteomes" id="UP000220922">
    <property type="component" value="Unassembled WGS sequence"/>
</dbReference>
<keyword evidence="1 2" id="KW-0238">DNA-binding</keyword>
<dbReference type="AlphaFoldDB" id="A0A2H3KWS2"/>
<dbReference type="PANTHER" id="PTHR30055:SF226">
    <property type="entry name" value="HTH-TYPE TRANSCRIPTIONAL REGULATOR PKSA"/>
    <property type="match status" value="1"/>
</dbReference>
<dbReference type="Pfam" id="PF14246">
    <property type="entry name" value="TetR_C_7"/>
    <property type="match status" value="1"/>
</dbReference>
<dbReference type="SUPFAM" id="SSF48498">
    <property type="entry name" value="Tetracyclin repressor-like, C-terminal domain"/>
    <property type="match status" value="1"/>
</dbReference>
<dbReference type="PROSITE" id="PS50977">
    <property type="entry name" value="HTH_TETR_2"/>
    <property type="match status" value="1"/>
</dbReference>
<dbReference type="InterPro" id="IPR001647">
    <property type="entry name" value="HTH_TetR"/>
</dbReference>
<dbReference type="InterPro" id="IPR039536">
    <property type="entry name" value="TetR_C_Proteobacteria"/>
</dbReference>
<name>A0A2H3KWS2_9CHLR</name>